<evidence type="ECO:0000313" key="3">
    <source>
        <dbReference type="Proteomes" id="UP000017842"/>
    </source>
</evidence>
<dbReference type="PATRIC" id="fig|1116472.3.peg.42"/>
<organism evidence="2 3">
    <name type="scientific">Methyloglobulus morosus KoM1</name>
    <dbReference type="NCBI Taxonomy" id="1116472"/>
    <lineage>
        <taxon>Bacteria</taxon>
        <taxon>Pseudomonadati</taxon>
        <taxon>Pseudomonadota</taxon>
        <taxon>Gammaproteobacteria</taxon>
        <taxon>Methylococcales</taxon>
        <taxon>Methylococcaceae</taxon>
        <taxon>Methyloglobulus</taxon>
    </lineage>
</organism>
<keyword evidence="2" id="KW-0808">Transferase</keyword>
<dbReference type="STRING" id="1116472.MGMO_4c00070"/>
<sequence length="391" mass="44095">MRVAFTLIGGAGWTGGVNYLENLLSALPETPECNISPVLFAGTDTDQNTLSRLAPYLVEPPILSPVWDNNKLMKIARLVLGFGLQCDYLAQREFKRANIDVVFQHAAWYGCRFGIPTLAWIADFQHRHLPKMFSKINYYWRDIGYWALSHCATRLMVSSQDAQRDCETFYPKSIGRVEAVPFAVRIASKASITELDDIRRLYKLPEKFYFLPNQFWKHKNHLNVVEAMNLIKQSGSDIVLVASGNAKDGRNPDHPQRVLDLITNYNLGDKFMFLGLIPFQHILPLMRLSCGVVNPSFFEGWSTTVEEAKAVGAPLLLSDLSIHREQAEGRAAFFDPNSPSHISAVLKEQWPTLKSGPRLDAEHTAAEINQQHRKQFASAFGEFATRTLVGK</sequence>
<dbReference type="OrthoDB" id="9801609at2"/>
<accession>V5BLB3</accession>
<dbReference type="SUPFAM" id="SSF53756">
    <property type="entry name" value="UDP-Glycosyltransferase/glycogen phosphorylase"/>
    <property type="match status" value="1"/>
</dbReference>
<evidence type="ECO:0000313" key="2">
    <source>
        <dbReference type="EMBL" id="ESS74095.1"/>
    </source>
</evidence>
<protein>
    <submittedName>
        <fullName evidence="2">Putative glycosyltransferase</fullName>
    </submittedName>
</protein>
<dbReference type="InterPro" id="IPR001296">
    <property type="entry name" value="Glyco_trans_1"/>
</dbReference>
<dbReference type="Pfam" id="PF00534">
    <property type="entry name" value="Glycos_transf_1"/>
    <property type="match status" value="1"/>
</dbReference>
<dbReference type="PANTHER" id="PTHR46401">
    <property type="entry name" value="GLYCOSYLTRANSFERASE WBBK-RELATED"/>
    <property type="match status" value="1"/>
</dbReference>
<dbReference type="eggNOG" id="COG0438">
    <property type="taxonomic scope" value="Bacteria"/>
</dbReference>
<dbReference type="GO" id="GO:0016757">
    <property type="term" value="F:glycosyltransferase activity"/>
    <property type="evidence" value="ECO:0007669"/>
    <property type="project" value="InterPro"/>
</dbReference>
<evidence type="ECO:0000259" key="1">
    <source>
        <dbReference type="Pfam" id="PF00534"/>
    </source>
</evidence>
<reference evidence="2 3" key="1">
    <citation type="journal article" date="2013" name="Genome Announc.">
        <title>Draft Genome Sequence of the Methanotrophic Gammaproteobacterium Methyloglobulus morosus DSM 22980 Strain KoM1.</title>
        <authorList>
            <person name="Poehlein A."/>
            <person name="Deutzmann J.S."/>
            <person name="Daniel R."/>
            <person name="Simeonova D.D."/>
        </authorList>
    </citation>
    <scope>NUCLEOTIDE SEQUENCE [LARGE SCALE GENOMIC DNA]</scope>
    <source>
        <strain evidence="2 3">KoM1</strain>
    </source>
</reference>
<dbReference type="AlphaFoldDB" id="V5BLB3"/>
<name>V5BLB3_9GAMM</name>
<dbReference type="CDD" id="cd03809">
    <property type="entry name" value="GT4_MtfB-like"/>
    <property type="match status" value="1"/>
</dbReference>
<gene>
    <name evidence="2" type="ORF">MGMO_4c00070</name>
</gene>
<dbReference type="Proteomes" id="UP000017842">
    <property type="component" value="Unassembled WGS sequence"/>
</dbReference>
<keyword evidence="3" id="KW-1185">Reference proteome</keyword>
<feature type="domain" description="Glycosyl transferase family 1" evidence="1">
    <location>
        <begin position="206"/>
        <end position="346"/>
    </location>
</feature>
<comment type="caution">
    <text evidence="2">The sequence shown here is derived from an EMBL/GenBank/DDBJ whole genome shotgun (WGS) entry which is preliminary data.</text>
</comment>
<dbReference type="PANTHER" id="PTHR46401:SF8">
    <property type="entry name" value="BLL6006 PROTEIN"/>
    <property type="match status" value="1"/>
</dbReference>
<dbReference type="EMBL" id="AYLO01000004">
    <property type="protein sequence ID" value="ESS74095.1"/>
    <property type="molecule type" value="Genomic_DNA"/>
</dbReference>
<proteinExistence type="predicted"/>
<dbReference type="RefSeq" id="WP_023492978.1">
    <property type="nucleotide sequence ID" value="NZ_AYLO01000004.1"/>
</dbReference>
<dbReference type="Gene3D" id="3.40.50.2000">
    <property type="entry name" value="Glycogen Phosphorylase B"/>
    <property type="match status" value="1"/>
</dbReference>